<feature type="compositionally biased region" description="Polar residues" evidence="1">
    <location>
        <begin position="26"/>
        <end position="44"/>
    </location>
</feature>
<protein>
    <submittedName>
        <fullName evidence="2">Uncharacterized protein</fullName>
    </submittedName>
</protein>
<name>A0A8H2XRY9_9AGAM</name>
<gene>
    <name evidence="2" type="ORF">RDB_LOCUS103316</name>
</gene>
<dbReference type="Proteomes" id="UP000663846">
    <property type="component" value="Unassembled WGS sequence"/>
</dbReference>
<accession>A0A8H2XRY9</accession>
<dbReference type="AlphaFoldDB" id="A0A8H2XRY9"/>
<dbReference type="EMBL" id="CAJMWS010000326">
    <property type="protein sequence ID" value="CAE6429180.1"/>
    <property type="molecule type" value="Genomic_DNA"/>
</dbReference>
<organism evidence="2 3">
    <name type="scientific">Rhizoctonia solani</name>
    <dbReference type="NCBI Taxonomy" id="456999"/>
    <lineage>
        <taxon>Eukaryota</taxon>
        <taxon>Fungi</taxon>
        <taxon>Dikarya</taxon>
        <taxon>Basidiomycota</taxon>
        <taxon>Agaricomycotina</taxon>
        <taxon>Agaricomycetes</taxon>
        <taxon>Cantharellales</taxon>
        <taxon>Ceratobasidiaceae</taxon>
        <taxon>Rhizoctonia</taxon>
    </lineage>
</organism>
<evidence type="ECO:0000313" key="2">
    <source>
        <dbReference type="EMBL" id="CAE6429180.1"/>
    </source>
</evidence>
<reference evidence="2" key="1">
    <citation type="submission" date="2021-01" db="EMBL/GenBank/DDBJ databases">
        <authorList>
            <person name="Kaushik A."/>
        </authorList>
    </citation>
    <scope>NUCLEOTIDE SEQUENCE</scope>
    <source>
        <strain evidence="2">AG1-1C</strain>
    </source>
</reference>
<comment type="caution">
    <text evidence="2">The sequence shown here is derived from an EMBL/GenBank/DDBJ whole genome shotgun (WGS) entry which is preliminary data.</text>
</comment>
<sequence length="278" mass="29971">MAPTFTIYQDPPAPCQSRVAPKSLPMHSSSGRSFGRPVSSSTSILARDADKENVDPATGKGRPTTTKPKNKNKKSTNSKNKDTPSKPPSKASKASRGGNAAPGPAKSGKPVRISPYPDPAMPTFMSELSIDLINPLEQPTPCLITGFSASSLSDFAEPDFDLQSDFVQQPSPTRPAPVIRASALWASLTSQATEIDTNQKARDLTELPLADLSEAFVTDVSNSTKKSTCQNKVIMPNEFTLSFLDESMTCLPPTLQMTPRFERQYALIADFDSNVSVF</sequence>
<evidence type="ECO:0000313" key="3">
    <source>
        <dbReference type="Proteomes" id="UP000663846"/>
    </source>
</evidence>
<proteinExistence type="predicted"/>
<feature type="region of interest" description="Disordered" evidence="1">
    <location>
        <begin position="1"/>
        <end position="118"/>
    </location>
</feature>
<evidence type="ECO:0000256" key="1">
    <source>
        <dbReference type="SAM" id="MobiDB-lite"/>
    </source>
</evidence>